<gene>
    <name evidence="11" type="ORF">JQX14_14120</name>
    <name evidence="10" type="ORF">SUH3_06890</name>
</gene>
<dbReference type="PANTHER" id="PTHR43884:SF12">
    <property type="entry name" value="ISOVALERYL-COA DEHYDROGENASE, MITOCHONDRIAL-RELATED"/>
    <property type="match status" value="1"/>
</dbReference>
<evidence type="ECO:0000256" key="2">
    <source>
        <dbReference type="ARBA" id="ARBA00009347"/>
    </source>
</evidence>
<dbReference type="PROSITE" id="PS00073">
    <property type="entry name" value="ACYL_COA_DH_2"/>
    <property type="match status" value="1"/>
</dbReference>
<dbReference type="InterPro" id="IPR036250">
    <property type="entry name" value="AcylCo_DH-like_C"/>
</dbReference>
<evidence type="ECO:0000256" key="5">
    <source>
        <dbReference type="ARBA" id="ARBA00023002"/>
    </source>
</evidence>
<dbReference type="FunFam" id="1.20.140.10:FF:000001">
    <property type="entry name" value="Acyl-CoA dehydrogenase"/>
    <property type="match status" value="1"/>
</dbReference>
<dbReference type="OrthoDB" id="7795946at2"/>
<keyword evidence="5 6" id="KW-0560">Oxidoreductase</keyword>
<evidence type="ECO:0000259" key="7">
    <source>
        <dbReference type="Pfam" id="PF00441"/>
    </source>
</evidence>
<dbReference type="SUPFAM" id="SSF56645">
    <property type="entry name" value="Acyl-CoA dehydrogenase NM domain-like"/>
    <property type="match status" value="1"/>
</dbReference>
<dbReference type="EMBL" id="JAFBWN010000009">
    <property type="protein sequence ID" value="MBM2355683.1"/>
    <property type="molecule type" value="Genomic_DNA"/>
</dbReference>
<feature type="domain" description="Acyl-CoA dehydrogenase/oxidase N-terminal" evidence="9">
    <location>
        <begin position="13"/>
        <end position="128"/>
    </location>
</feature>
<accession>A0A073IXP2</accession>
<reference evidence="11" key="2">
    <citation type="submission" date="2021-01" db="EMBL/GenBank/DDBJ databases">
        <title>Diatom-associated Roseobacters Show Island Model of Population Structure.</title>
        <authorList>
            <person name="Qu L."/>
            <person name="Feng X."/>
            <person name="Chen Y."/>
            <person name="Li L."/>
            <person name="Wang X."/>
            <person name="Hu Z."/>
            <person name="Wang H."/>
            <person name="Luo H."/>
        </authorList>
    </citation>
    <scope>NUCLEOTIDE SEQUENCE</scope>
    <source>
        <strain evidence="11">SM26-45</strain>
    </source>
</reference>
<dbReference type="InterPro" id="IPR046373">
    <property type="entry name" value="Acyl-CoA_Oxase/DH_mid-dom_sf"/>
</dbReference>
<keyword evidence="12" id="KW-1185">Reference proteome</keyword>
<dbReference type="Gene3D" id="1.20.140.10">
    <property type="entry name" value="Butyryl-CoA Dehydrogenase, subunit A, domain 3"/>
    <property type="match status" value="1"/>
</dbReference>
<dbReference type="Pfam" id="PF02771">
    <property type="entry name" value="Acyl-CoA_dh_N"/>
    <property type="match status" value="1"/>
</dbReference>
<dbReference type="InterPro" id="IPR013786">
    <property type="entry name" value="AcylCoA_DH/ox_N"/>
</dbReference>
<evidence type="ECO:0000256" key="6">
    <source>
        <dbReference type="RuleBase" id="RU362125"/>
    </source>
</evidence>
<dbReference type="RefSeq" id="WP_037929856.1">
    <property type="nucleotide sequence ID" value="NZ_CP054604.1"/>
</dbReference>
<dbReference type="InterPro" id="IPR037069">
    <property type="entry name" value="AcylCoA_DH/ox_N_sf"/>
</dbReference>
<evidence type="ECO:0000259" key="8">
    <source>
        <dbReference type="Pfam" id="PF02770"/>
    </source>
</evidence>
<dbReference type="GeneID" id="68872360"/>
<dbReference type="InterPro" id="IPR006091">
    <property type="entry name" value="Acyl-CoA_Oxase/DH_mid-dom"/>
</dbReference>
<dbReference type="Gene3D" id="2.40.110.10">
    <property type="entry name" value="Butyryl-CoA Dehydrogenase, subunit A, domain 2"/>
    <property type="match status" value="1"/>
</dbReference>
<evidence type="ECO:0000256" key="3">
    <source>
        <dbReference type="ARBA" id="ARBA00022630"/>
    </source>
</evidence>
<dbReference type="Pfam" id="PF00441">
    <property type="entry name" value="Acyl-CoA_dh_1"/>
    <property type="match status" value="1"/>
</dbReference>
<dbReference type="Proteomes" id="UP000809337">
    <property type="component" value="Unassembled WGS sequence"/>
</dbReference>
<dbReference type="Proteomes" id="UP000027746">
    <property type="component" value="Unassembled WGS sequence"/>
</dbReference>
<protein>
    <submittedName>
        <fullName evidence="10 11">Acyl-CoA dehydrogenase</fullName>
    </submittedName>
</protein>
<dbReference type="GO" id="GO:0050660">
    <property type="term" value="F:flavin adenine dinucleotide binding"/>
    <property type="evidence" value="ECO:0007669"/>
    <property type="project" value="InterPro"/>
</dbReference>
<reference evidence="10 12" key="1">
    <citation type="submission" date="2014-01" db="EMBL/GenBank/DDBJ databases">
        <title>Sulfitobacter sp. H3 (MCCC 1A00686) Genome Sequencing.</title>
        <authorList>
            <person name="Lai Q."/>
            <person name="Hong Z."/>
        </authorList>
    </citation>
    <scope>NUCLEOTIDE SEQUENCE [LARGE SCALE GENOMIC DNA]</scope>
    <source>
        <strain evidence="10 12">H3</strain>
    </source>
</reference>
<dbReference type="AlphaFoldDB" id="A0A073IXP2"/>
<dbReference type="Pfam" id="PF02770">
    <property type="entry name" value="Acyl-CoA_dh_M"/>
    <property type="match status" value="1"/>
</dbReference>
<evidence type="ECO:0000313" key="12">
    <source>
        <dbReference type="Proteomes" id="UP000027746"/>
    </source>
</evidence>
<comment type="cofactor">
    <cofactor evidence="1 6">
        <name>FAD</name>
        <dbReference type="ChEBI" id="CHEBI:57692"/>
    </cofactor>
</comment>
<evidence type="ECO:0000313" key="11">
    <source>
        <dbReference type="EMBL" id="MBM2355683.1"/>
    </source>
</evidence>
<dbReference type="InterPro" id="IPR009100">
    <property type="entry name" value="AcylCoA_DH/oxidase_NM_dom_sf"/>
</dbReference>
<evidence type="ECO:0000256" key="4">
    <source>
        <dbReference type="ARBA" id="ARBA00022827"/>
    </source>
</evidence>
<evidence type="ECO:0000256" key="1">
    <source>
        <dbReference type="ARBA" id="ARBA00001974"/>
    </source>
</evidence>
<sequence length="388" mass="42486">MENVIAAAQAIYTDEQRMLLENFRKMAEAEFAPLAEKYEDLGHPPDADTLKSLFAKVEEFGLISGLIPEEDGGAGIDRMTYGILYEELARIWADLAIAVLIQGHAVFAVNLLGDAAQKETYLKPLLRSERICATCISEPEVGSNVREVKTRAERKGDKIFVTGQKLWISNGAQSDFAIVVCNLDDGISMVIVDRDKGGYESRELRKMGLVGASTCELFFDRAETTDAHVLGNSGGGLFQTLKLFESARVFVGLTSIGIAQAALECAVKYAQDREQHGKRIGGHQLIQGYLADMATHLDAGRLLCQRGLQLLDMGVRCDTQTSMAKWYATEMAVEIAGKAVQIHGGNGITKEFPVERHFRNAKVMPIPDGTTEIQKLVIGRNLTGLNAF</sequence>
<evidence type="ECO:0000259" key="9">
    <source>
        <dbReference type="Pfam" id="PF02771"/>
    </source>
</evidence>
<dbReference type="EMBL" id="JAMD01000014">
    <property type="protein sequence ID" value="KEJ94385.1"/>
    <property type="molecule type" value="Genomic_DNA"/>
</dbReference>
<dbReference type="PANTHER" id="PTHR43884">
    <property type="entry name" value="ACYL-COA DEHYDROGENASE"/>
    <property type="match status" value="1"/>
</dbReference>
<dbReference type="Gene3D" id="1.10.540.10">
    <property type="entry name" value="Acyl-CoA dehydrogenase/oxidase, N-terminal domain"/>
    <property type="match status" value="1"/>
</dbReference>
<dbReference type="GO" id="GO:0003995">
    <property type="term" value="F:acyl-CoA dehydrogenase activity"/>
    <property type="evidence" value="ECO:0007669"/>
    <property type="project" value="InterPro"/>
</dbReference>
<proteinExistence type="inferred from homology"/>
<dbReference type="InterPro" id="IPR006089">
    <property type="entry name" value="Acyl-CoA_DH_CS"/>
</dbReference>
<evidence type="ECO:0000313" key="10">
    <source>
        <dbReference type="EMBL" id="KEJ94385.1"/>
    </source>
</evidence>
<keyword evidence="3 6" id="KW-0285">Flavoprotein</keyword>
<feature type="domain" description="Acyl-CoA dehydrogenase/oxidase C-terminal" evidence="7">
    <location>
        <begin position="235"/>
        <end position="382"/>
    </location>
</feature>
<comment type="similarity">
    <text evidence="2 6">Belongs to the acyl-CoA dehydrogenase family.</text>
</comment>
<keyword evidence="4 6" id="KW-0274">FAD</keyword>
<dbReference type="SUPFAM" id="SSF47203">
    <property type="entry name" value="Acyl-CoA dehydrogenase C-terminal domain-like"/>
    <property type="match status" value="1"/>
</dbReference>
<feature type="domain" description="Acyl-CoA oxidase/dehydrogenase middle" evidence="8">
    <location>
        <begin position="133"/>
        <end position="221"/>
    </location>
</feature>
<comment type="caution">
    <text evidence="10">The sequence shown here is derived from an EMBL/GenBank/DDBJ whole genome shotgun (WGS) entry which is preliminary data.</text>
</comment>
<dbReference type="PIRSF" id="PIRSF016578">
    <property type="entry name" value="HsaA"/>
    <property type="match status" value="1"/>
</dbReference>
<name>A0A073IXP2_9RHOB</name>
<dbReference type="InterPro" id="IPR009075">
    <property type="entry name" value="AcylCo_DH/oxidase_C"/>
</dbReference>
<organism evidence="10 12">
    <name type="scientific">Pseudosulfitobacter pseudonitzschiae</name>
    <dbReference type="NCBI Taxonomy" id="1402135"/>
    <lineage>
        <taxon>Bacteria</taxon>
        <taxon>Pseudomonadati</taxon>
        <taxon>Pseudomonadota</taxon>
        <taxon>Alphaproteobacteria</taxon>
        <taxon>Rhodobacterales</taxon>
        <taxon>Roseobacteraceae</taxon>
        <taxon>Pseudosulfitobacter</taxon>
    </lineage>
</organism>